<dbReference type="SUPFAM" id="SSF48452">
    <property type="entry name" value="TPR-like"/>
    <property type="match status" value="1"/>
</dbReference>
<sequence length="199" mass="21930">MLVATLALLSACASVDEKTGQSAGAASGAASIPNPYLQQEEKAPQAAREKMEKARVLHESGDQTAAASMLRSITEQWPELSGPWLNLGILQAQLDDSVAAEASFRSAIAANDNNVFARNQLAALLREDGKFAEAQAHYREALDRWPDYGDAHRNLGILLDLYLHQPEEALVHYRKAQALEEEPDRQLTGWIVDLERRLQ</sequence>
<dbReference type="EMBL" id="LRFG02000002">
    <property type="protein sequence ID" value="PCO05998.1"/>
    <property type="molecule type" value="Genomic_DNA"/>
</dbReference>
<dbReference type="Proteomes" id="UP000218427">
    <property type="component" value="Unassembled WGS sequence"/>
</dbReference>
<dbReference type="InterPro" id="IPR011990">
    <property type="entry name" value="TPR-like_helical_dom_sf"/>
</dbReference>
<keyword evidence="3" id="KW-1185">Reference proteome</keyword>
<feature type="region of interest" description="Disordered" evidence="1">
    <location>
        <begin position="24"/>
        <end position="48"/>
    </location>
</feature>
<dbReference type="InterPro" id="IPR019734">
    <property type="entry name" value="TPR_rpt"/>
</dbReference>
<dbReference type="Pfam" id="PF13424">
    <property type="entry name" value="TPR_12"/>
    <property type="match status" value="1"/>
</dbReference>
<dbReference type="Pfam" id="PF13432">
    <property type="entry name" value="TPR_16"/>
    <property type="match status" value="1"/>
</dbReference>
<dbReference type="PANTHER" id="PTHR44809:SF1">
    <property type="entry name" value="PROTEIN O-MANNOSYL-TRANSFERASE TMTC1"/>
    <property type="match status" value="1"/>
</dbReference>
<feature type="compositionally biased region" description="Basic and acidic residues" evidence="1">
    <location>
        <begin position="39"/>
        <end position="48"/>
    </location>
</feature>
<dbReference type="SMART" id="SM00028">
    <property type="entry name" value="TPR"/>
    <property type="match status" value="3"/>
</dbReference>
<comment type="caution">
    <text evidence="2">The sequence shown here is derived from an EMBL/GenBank/DDBJ whole genome shotgun (WGS) entry which is preliminary data.</text>
</comment>
<evidence type="ECO:0000313" key="3">
    <source>
        <dbReference type="Proteomes" id="UP000218427"/>
    </source>
</evidence>
<organism evidence="2 3">
    <name type="scientific">Microbulbifer flavimaris</name>
    <dbReference type="NCBI Taxonomy" id="1781068"/>
    <lineage>
        <taxon>Bacteria</taxon>
        <taxon>Pseudomonadati</taxon>
        <taxon>Pseudomonadota</taxon>
        <taxon>Gammaproteobacteria</taxon>
        <taxon>Cellvibrionales</taxon>
        <taxon>Microbulbiferaceae</taxon>
        <taxon>Microbulbifer</taxon>
    </lineage>
</organism>
<reference evidence="2" key="1">
    <citation type="submission" date="2017-08" db="EMBL/GenBank/DDBJ databases">
        <title>Microbulbifer marisrubri sp. nov., a halophilic alphaproteobacterium isolated from marine sediment of the Yellow Sea, China.</title>
        <authorList>
            <person name="Zhang G."/>
            <person name="Xiong Q."/>
        </authorList>
    </citation>
    <scope>NUCLEOTIDE SEQUENCE [LARGE SCALE GENOMIC DNA]</scope>
    <source>
        <strain evidence="2">WRN-8</strain>
    </source>
</reference>
<accession>A0ABX4I1F5</accession>
<evidence type="ECO:0008006" key="4">
    <source>
        <dbReference type="Google" id="ProtNLM"/>
    </source>
</evidence>
<evidence type="ECO:0000313" key="2">
    <source>
        <dbReference type="EMBL" id="PCO05998.1"/>
    </source>
</evidence>
<gene>
    <name evidence="2" type="ORF">AWR36_008370</name>
</gene>
<dbReference type="Gene3D" id="1.25.40.10">
    <property type="entry name" value="Tetratricopeptide repeat domain"/>
    <property type="match status" value="1"/>
</dbReference>
<proteinExistence type="predicted"/>
<dbReference type="PANTHER" id="PTHR44809">
    <property type="match status" value="1"/>
</dbReference>
<protein>
    <recommendedName>
        <fullName evidence="4">Tetratricopeptide repeat protein</fullName>
    </recommendedName>
</protein>
<evidence type="ECO:0000256" key="1">
    <source>
        <dbReference type="SAM" id="MobiDB-lite"/>
    </source>
</evidence>
<dbReference type="InterPro" id="IPR052943">
    <property type="entry name" value="TMTC_O-mannosyl-trnsfr"/>
</dbReference>
<name>A0ABX4I1F5_9GAMM</name>